<proteinExistence type="predicted"/>
<dbReference type="GO" id="GO:0051536">
    <property type="term" value="F:iron-sulfur cluster binding"/>
    <property type="evidence" value="ECO:0007669"/>
    <property type="project" value="InterPro"/>
</dbReference>
<dbReference type="EMBL" id="CAADRN010000156">
    <property type="protein sequence ID" value="VFU14008.1"/>
    <property type="molecule type" value="Genomic_DNA"/>
</dbReference>
<evidence type="ECO:0000259" key="1">
    <source>
        <dbReference type="Pfam" id="PF01592"/>
    </source>
</evidence>
<dbReference type="CDD" id="cd06664">
    <property type="entry name" value="IscU_like"/>
    <property type="match status" value="1"/>
</dbReference>
<feature type="domain" description="NIF system FeS cluster assembly NifU N-terminal" evidence="1">
    <location>
        <begin position="17"/>
        <end position="135"/>
    </location>
</feature>
<accession>A0A485LZ33</accession>
<dbReference type="Pfam" id="PF01592">
    <property type="entry name" value="NifU_N"/>
    <property type="match status" value="1"/>
</dbReference>
<evidence type="ECO:0000313" key="2">
    <source>
        <dbReference type="EMBL" id="VFU14008.1"/>
    </source>
</evidence>
<dbReference type="GO" id="GO:0005506">
    <property type="term" value="F:iron ion binding"/>
    <property type="evidence" value="ECO:0007669"/>
    <property type="project" value="InterPro"/>
</dbReference>
<protein>
    <submittedName>
        <fullName evidence="2">Scaffold protein</fullName>
    </submittedName>
</protein>
<dbReference type="SUPFAM" id="SSF82649">
    <property type="entry name" value="SufE/NifU"/>
    <property type="match status" value="1"/>
</dbReference>
<gene>
    <name evidence="2" type="primary">iscU</name>
    <name evidence="2" type="ORF">SCFA_2390001</name>
</gene>
<organism evidence="2">
    <name type="scientific">anaerobic digester metagenome</name>
    <dbReference type="NCBI Taxonomy" id="1263854"/>
    <lineage>
        <taxon>unclassified sequences</taxon>
        <taxon>metagenomes</taxon>
        <taxon>ecological metagenomes</taxon>
    </lineage>
</organism>
<dbReference type="InterPro" id="IPR002871">
    <property type="entry name" value="NIF_FeS_clus_asmbl_NifU_N"/>
</dbReference>
<dbReference type="PANTHER" id="PTHR10093">
    <property type="entry name" value="IRON-SULFUR CLUSTER ASSEMBLY ENZYME NIFU HOMOLOG"/>
    <property type="match status" value="1"/>
</dbReference>
<dbReference type="AlphaFoldDB" id="A0A485LZ33"/>
<sequence length="145" mass="16067">MDEQVEKKYVLDMIGKYSETVIDHARNPRNVGNIPKADGFAQEVGECGDTLAIWLSVKDNRIDKATFWTDGCGSSIACGSMVTEIATNRTVEEALKIKPEDILDELGGLPEDHVHCAVLAAHTLNQALKDYQMMAKAPWKKLYKS</sequence>
<reference evidence="2" key="1">
    <citation type="submission" date="2019-03" db="EMBL/GenBank/DDBJ databases">
        <authorList>
            <person name="Hao L."/>
        </authorList>
    </citation>
    <scope>NUCLEOTIDE SEQUENCE</scope>
</reference>
<dbReference type="Gene3D" id="3.90.1010.10">
    <property type="match status" value="1"/>
</dbReference>
<dbReference type="GO" id="GO:0016226">
    <property type="term" value="P:iron-sulfur cluster assembly"/>
    <property type="evidence" value="ECO:0007669"/>
    <property type="project" value="InterPro"/>
</dbReference>
<name>A0A485LZ33_9ZZZZ</name>